<accession>A0ABT4AG88</accession>
<sequence>MSSPMLRGFVLGLLMVAIQSCAVEPAGPNAPVADGGSDGAISVDGRAIKVGGKAIQLKGVCWNPVGKGHQHPPRDDYAAFADQDIALMKAAGINVVRTYDTIRDTRVLDKLHAAGIRVIMSVYAYGGEPATRASEHVTALKNHPAILMWSLGNEWNYNGLYTGMSFNDSMARLNQIAAAIKAIDTTHPIATVYGEMPSRDTLERMPDVDVWGLNMYRGITFGDAFDKWKGLSQKPMFLAEYGADAFNAKLPGYDPESQGTATRALTEEILEHSTANKGGVCSGGTLFEWSDEWWKSGNPSQHDNGGAAPGGGPYPDGTFNEEWWGIVDVDRNTRPAYEALKRLYAP</sequence>
<name>A0ABT4AG88_9BACT</name>
<dbReference type="InterPro" id="IPR017853">
    <property type="entry name" value="GH"/>
</dbReference>
<dbReference type="InterPro" id="IPR006101">
    <property type="entry name" value="Glyco_hydro_2"/>
</dbReference>
<dbReference type="Gene3D" id="3.20.20.80">
    <property type="entry name" value="Glycosidases"/>
    <property type="match status" value="1"/>
</dbReference>
<dbReference type="PANTHER" id="PTHR42732:SF2">
    <property type="entry name" value="BETA-MANNOSIDASE"/>
    <property type="match status" value="1"/>
</dbReference>
<dbReference type="PANTHER" id="PTHR42732">
    <property type="entry name" value="BETA-GALACTOSIDASE"/>
    <property type="match status" value="1"/>
</dbReference>
<feature type="signal peptide" evidence="1">
    <location>
        <begin position="1"/>
        <end position="22"/>
    </location>
</feature>
<gene>
    <name evidence="3" type="ORF">OV287_40295</name>
</gene>
<dbReference type="SUPFAM" id="SSF51445">
    <property type="entry name" value="(Trans)glycosidases"/>
    <property type="match status" value="1"/>
</dbReference>
<evidence type="ECO:0000259" key="2">
    <source>
        <dbReference type="Pfam" id="PF02836"/>
    </source>
</evidence>
<dbReference type="InterPro" id="IPR051913">
    <property type="entry name" value="GH2_Domain-Containing"/>
</dbReference>
<protein>
    <recommendedName>
        <fullName evidence="2">Glycoside hydrolase family 2 catalytic domain-containing protein</fullName>
    </recommendedName>
</protein>
<evidence type="ECO:0000256" key="1">
    <source>
        <dbReference type="SAM" id="SignalP"/>
    </source>
</evidence>
<keyword evidence="1" id="KW-0732">Signal</keyword>
<dbReference type="PROSITE" id="PS00608">
    <property type="entry name" value="GLYCOSYL_HYDROL_F2_2"/>
    <property type="match status" value="1"/>
</dbReference>
<dbReference type="InterPro" id="IPR006103">
    <property type="entry name" value="Glyco_hydro_2_cat"/>
</dbReference>
<dbReference type="InterPro" id="IPR023232">
    <property type="entry name" value="Glyco_hydro_2_AS"/>
</dbReference>
<dbReference type="EMBL" id="JAPNKA010000001">
    <property type="protein sequence ID" value="MCY1080703.1"/>
    <property type="molecule type" value="Genomic_DNA"/>
</dbReference>
<proteinExistence type="predicted"/>
<dbReference type="PROSITE" id="PS51257">
    <property type="entry name" value="PROKAR_LIPOPROTEIN"/>
    <property type="match status" value="1"/>
</dbReference>
<dbReference type="Pfam" id="PF02836">
    <property type="entry name" value="Glyco_hydro_2_C"/>
    <property type="match status" value="1"/>
</dbReference>
<reference evidence="3 4" key="1">
    <citation type="submission" date="2022-11" db="EMBL/GenBank/DDBJ databases">
        <title>Minimal conservation of predation-associated metabolite biosynthetic gene clusters underscores biosynthetic potential of Myxococcota including descriptions for ten novel species: Archangium lansinium sp. nov., Myxococcus landrumus sp. nov., Nannocystis bai.</title>
        <authorList>
            <person name="Ahearne A."/>
            <person name="Stevens C."/>
            <person name="Phillips K."/>
        </authorList>
    </citation>
    <scope>NUCLEOTIDE SEQUENCE [LARGE SCALE GENOMIC DNA]</scope>
    <source>
        <strain evidence="3 4">MIWBW</strain>
    </source>
</reference>
<organism evidence="3 4">
    <name type="scientific">Archangium lansingense</name>
    <dbReference type="NCBI Taxonomy" id="2995310"/>
    <lineage>
        <taxon>Bacteria</taxon>
        <taxon>Pseudomonadati</taxon>
        <taxon>Myxococcota</taxon>
        <taxon>Myxococcia</taxon>
        <taxon>Myxococcales</taxon>
        <taxon>Cystobacterineae</taxon>
        <taxon>Archangiaceae</taxon>
        <taxon>Archangium</taxon>
    </lineage>
</organism>
<dbReference type="PRINTS" id="PR00132">
    <property type="entry name" value="GLHYDRLASE2"/>
</dbReference>
<dbReference type="Proteomes" id="UP001207654">
    <property type="component" value="Unassembled WGS sequence"/>
</dbReference>
<comment type="caution">
    <text evidence="3">The sequence shown here is derived from an EMBL/GenBank/DDBJ whole genome shotgun (WGS) entry which is preliminary data.</text>
</comment>
<feature type="domain" description="Glycoside hydrolase family 2 catalytic" evidence="2">
    <location>
        <begin position="131"/>
        <end position="248"/>
    </location>
</feature>
<dbReference type="RefSeq" id="WP_267539343.1">
    <property type="nucleotide sequence ID" value="NZ_JAPNKA010000001.1"/>
</dbReference>
<evidence type="ECO:0000313" key="4">
    <source>
        <dbReference type="Proteomes" id="UP001207654"/>
    </source>
</evidence>
<keyword evidence="4" id="KW-1185">Reference proteome</keyword>
<feature type="chain" id="PRO_5046586181" description="Glycoside hydrolase family 2 catalytic domain-containing protein" evidence="1">
    <location>
        <begin position="23"/>
        <end position="346"/>
    </location>
</feature>
<evidence type="ECO:0000313" key="3">
    <source>
        <dbReference type="EMBL" id="MCY1080703.1"/>
    </source>
</evidence>